<evidence type="ECO:0008006" key="4">
    <source>
        <dbReference type="Google" id="ProtNLM"/>
    </source>
</evidence>
<organism evidence="2 3">
    <name type="scientific">Flavipsychrobacter stenotrophus</name>
    <dbReference type="NCBI Taxonomy" id="2077091"/>
    <lineage>
        <taxon>Bacteria</taxon>
        <taxon>Pseudomonadati</taxon>
        <taxon>Bacteroidota</taxon>
        <taxon>Chitinophagia</taxon>
        <taxon>Chitinophagales</taxon>
        <taxon>Chitinophagaceae</taxon>
        <taxon>Flavipsychrobacter</taxon>
    </lineage>
</organism>
<feature type="transmembrane region" description="Helical" evidence="1">
    <location>
        <begin position="162"/>
        <end position="180"/>
    </location>
</feature>
<dbReference type="InterPro" id="IPR051311">
    <property type="entry name" value="DedA_domain"/>
</dbReference>
<feature type="transmembrane region" description="Helical" evidence="1">
    <location>
        <begin position="6"/>
        <end position="28"/>
    </location>
</feature>
<gene>
    <name evidence="2" type="ORF">CJD36_006680</name>
</gene>
<comment type="caution">
    <text evidence="2">The sequence shown here is derived from an EMBL/GenBank/DDBJ whole genome shotgun (WGS) entry which is preliminary data.</text>
</comment>
<proteinExistence type="predicted"/>
<sequence length="197" mass="22570">MIWPYVYVFFAALLVDLVPFFGPPAWIVMVFFQMRYHLDIWMVLVVGVIGSTIGRYTLSKYIPYLSDKIILPKKNEDIHFIGEKLGNAGWKVPAFVFLYTLMPLPSTPLFTASGMARVNAIRILPAFFIGKFTSDMVMVMTGDYFATNATDIAHGMLTWKSITGSLLGVMIIAVFLFIDWRKLLQDKKLRLNFHVWK</sequence>
<feature type="transmembrane region" description="Helical" evidence="1">
    <location>
        <begin position="123"/>
        <end position="142"/>
    </location>
</feature>
<accession>A0A2S7SX26</accession>
<feature type="transmembrane region" description="Helical" evidence="1">
    <location>
        <begin position="40"/>
        <end position="58"/>
    </location>
</feature>
<evidence type="ECO:0000256" key="1">
    <source>
        <dbReference type="SAM" id="Phobius"/>
    </source>
</evidence>
<evidence type="ECO:0000313" key="3">
    <source>
        <dbReference type="Proteomes" id="UP000239872"/>
    </source>
</evidence>
<dbReference type="OrthoDB" id="794624at2"/>
<dbReference type="PANTHER" id="PTHR42709:SF10">
    <property type="entry name" value="SNARE ASSOCIATED GOLGI PROTEIN"/>
    <property type="match status" value="1"/>
</dbReference>
<dbReference type="EMBL" id="PPSL01000002">
    <property type="protein sequence ID" value="PQJ11482.1"/>
    <property type="molecule type" value="Genomic_DNA"/>
</dbReference>
<dbReference type="GO" id="GO:0005886">
    <property type="term" value="C:plasma membrane"/>
    <property type="evidence" value="ECO:0007669"/>
    <property type="project" value="TreeGrafter"/>
</dbReference>
<dbReference type="AlphaFoldDB" id="A0A2S7SX26"/>
<keyword evidence="1" id="KW-0812">Transmembrane</keyword>
<dbReference type="Proteomes" id="UP000239872">
    <property type="component" value="Unassembled WGS sequence"/>
</dbReference>
<reference evidence="2 3" key="1">
    <citation type="submission" date="2018-01" db="EMBL/GenBank/DDBJ databases">
        <title>A novel member of the phylum Bacteroidetes isolated from glacier ice.</title>
        <authorList>
            <person name="Liu Q."/>
            <person name="Xin Y.-H."/>
        </authorList>
    </citation>
    <scope>NUCLEOTIDE SEQUENCE [LARGE SCALE GENOMIC DNA]</scope>
    <source>
        <strain evidence="2 3">RB1R16</strain>
    </source>
</reference>
<evidence type="ECO:0000313" key="2">
    <source>
        <dbReference type="EMBL" id="PQJ11482.1"/>
    </source>
</evidence>
<dbReference type="RefSeq" id="WP_105038362.1">
    <property type="nucleotide sequence ID" value="NZ_PPSL01000002.1"/>
</dbReference>
<protein>
    <recommendedName>
        <fullName evidence="4">DedA family protein</fullName>
    </recommendedName>
</protein>
<keyword evidence="1" id="KW-1133">Transmembrane helix</keyword>
<keyword evidence="3" id="KW-1185">Reference proteome</keyword>
<dbReference type="PANTHER" id="PTHR42709">
    <property type="entry name" value="ALKALINE PHOSPHATASE LIKE PROTEIN"/>
    <property type="match status" value="1"/>
</dbReference>
<name>A0A2S7SX26_9BACT</name>
<keyword evidence="1" id="KW-0472">Membrane</keyword>